<keyword evidence="2" id="KW-1185">Reference proteome</keyword>
<accession>A0ACC2VI15</accession>
<gene>
    <name evidence="1" type="ORF">QFC19_006286</name>
</gene>
<protein>
    <submittedName>
        <fullName evidence="1">Uncharacterized protein</fullName>
    </submittedName>
</protein>
<organism evidence="1 2">
    <name type="scientific">Naganishia cerealis</name>
    <dbReference type="NCBI Taxonomy" id="610337"/>
    <lineage>
        <taxon>Eukaryota</taxon>
        <taxon>Fungi</taxon>
        <taxon>Dikarya</taxon>
        <taxon>Basidiomycota</taxon>
        <taxon>Agaricomycotina</taxon>
        <taxon>Tremellomycetes</taxon>
        <taxon>Filobasidiales</taxon>
        <taxon>Filobasidiaceae</taxon>
        <taxon>Naganishia</taxon>
    </lineage>
</organism>
<comment type="caution">
    <text evidence="1">The sequence shown here is derived from an EMBL/GenBank/DDBJ whole genome shotgun (WGS) entry which is preliminary data.</text>
</comment>
<proteinExistence type="predicted"/>
<dbReference type="EMBL" id="JASBWR010000074">
    <property type="protein sequence ID" value="KAJ9098809.1"/>
    <property type="molecule type" value="Genomic_DNA"/>
</dbReference>
<evidence type="ECO:0000313" key="1">
    <source>
        <dbReference type="EMBL" id="KAJ9098809.1"/>
    </source>
</evidence>
<dbReference type="Proteomes" id="UP001241377">
    <property type="component" value="Unassembled WGS sequence"/>
</dbReference>
<reference evidence="1" key="1">
    <citation type="submission" date="2023-04" db="EMBL/GenBank/DDBJ databases">
        <title>Draft Genome sequencing of Naganishia species isolated from polar environments using Oxford Nanopore Technology.</title>
        <authorList>
            <person name="Leo P."/>
            <person name="Venkateswaran K."/>
        </authorList>
    </citation>
    <scope>NUCLEOTIDE SEQUENCE</scope>
    <source>
        <strain evidence="1">MNA-CCFEE 5261</strain>
    </source>
</reference>
<evidence type="ECO:0000313" key="2">
    <source>
        <dbReference type="Proteomes" id="UP001241377"/>
    </source>
</evidence>
<name>A0ACC2VI15_9TREE</name>
<sequence>MRQFRQEDAHEFFRYGIDLLHNEALKVAKATKESHAVKETSWIHKVWGGRLRSRITCHECGNNSDTFDAFLDLSLDLDRNTESVKDALARFVQKDSLSGKNKYKCEKCKKLVNATKQMQIVKAPEVLSLHLKRFTPTGRKITSTIRYTANLSLDPYMDKESKSPFYELYAVTVHQGSGPHLGHYYSFVKNKNGKWFEANDESVNASQAKIYASAYILHYIRKPGSALDAIKAGKQTGLNTPRKSTSDDVRQERSDLPVSTPVGGSSSPSKRGEKRKQRNEDPTTEDEQPVQRRERQQDSATPRADASVTADDDSSRDGEQHIRKKNRAQGKPFAPVSPQQFGFGTSSVSQALKSTQGSDRMFEARPPVHGHKKGGKNRAGKVNSSPYATGGMDGKHKKTRMMGRNFKR</sequence>